<evidence type="ECO:0000313" key="2">
    <source>
        <dbReference type="EMBL" id="CRK75288.1"/>
    </source>
</evidence>
<evidence type="ECO:0008006" key="4">
    <source>
        <dbReference type="Google" id="ProtNLM"/>
    </source>
</evidence>
<dbReference type="RefSeq" id="WP_048598669.1">
    <property type="nucleotide sequence ID" value="NZ_CVPC01000005.1"/>
</dbReference>
<evidence type="ECO:0000256" key="1">
    <source>
        <dbReference type="SAM" id="SignalP"/>
    </source>
</evidence>
<keyword evidence="3" id="KW-1185">Reference proteome</keyword>
<protein>
    <recommendedName>
        <fullName evidence="4">DUF2125 domain-containing protein</fullName>
    </recommendedName>
</protein>
<keyword evidence="1" id="KW-0732">Signal</keyword>
<dbReference type="STRING" id="282199.GCA_001049735_01331"/>
<organism evidence="2 3">
    <name type="scientific">Nereida ignava</name>
    <dbReference type="NCBI Taxonomy" id="282199"/>
    <lineage>
        <taxon>Bacteria</taxon>
        <taxon>Pseudomonadati</taxon>
        <taxon>Pseudomonadota</taxon>
        <taxon>Alphaproteobacteria</taxon>
        <taxon>Rhodobacterales</taxon>
        <taxon>Roseobacteraceae</taxon>
        <taxon>Nereida</taxon>
    </lineage>
</organism>
<sequence length="490" mass="51063">MRRFLLSSALLIGTTAPVFADITPEQLWARWAEDMKSVADTVVLSQFNLLEDGILVEGLTLGLGAPEDGVMASLAYPPLKLTQRAGGSVDISLGGPVAISVVETSDDTGPLRIVGEIVTSGFSMIASGDINDLSYAYDAETVDFSANAITAENAGVNGTIRAQATNVEGNSTDKTGDLRAVSQSISADGVAISARFSDPTSGGAFDVNGRIQEPQFTGSSTSAAGTYPLASQAPFAPQSSFETTYNTGLTDLAFSAQDGTGSWTGTVRQAQSSTRAASSATRVEYSQDASDMTFTLAGALPLPISATLDEVRVKGSAPIAFDPTEPEPDYALEAVLAGLKINESVWSIFDPQGGLGRSAATISVSISGTGEFTNGGRGPFAPKTARLNDLTLTALGATATGQGDMRFVGPQNPIDLTMPAMAGKAEFTFSGVTEVMSTMAQLGILAPEQLFGAQMMMGFFTRPAENGTDLQTTIEMRENGEQYINGQRVR</sequence>
<feature type="chain" id="PRO_5006712229" description="DUF2125 domain-containing protein" evidence="1">
    <location>
        <begin position="21"/>
        <end position="490"/>
    </location>
</feature>
<reference evidence="2 3" key="1">
    <citation type="submission" date="2015-04" db="EMBL/GenBank/DDBJ databases">
        <authorList>
            <person name="Syromyatnikov M.Y."/>
            <person name="Popov V.N."/>
        </authorList>
    </citation>
    <scope>NUCLEOTIDE SEQUENCE [LARGE SCALE GENOMIC DNA]</scope>
    <source>
        <strain evidence="2 3">CECT 5292</strain>
    </source>
</reference>
<dbReference type="AlphaFoldDB" id="A0A0U1NKR8"/>
<gene>
    <name evidence="2" type="ORF">NIG5292_01332</name>
</gene>
<dbReference type="Proteomes" id="UP000048949">
    <property type="component" value="Unassembled WGS sequence"/>
</dbReference>
<proteinExistence type="predicted"/>
<name>A0A0U1NKR8_9RHOB</name>
<accession>A0A0U1NKR8</accession>
<dbReference type="EMBL" id="CVQV01000005">
    <property type="protein sequence ID" value="CRK75288.1"/>
    <property type="molecule type" value="Genomic_DNA"/>
</dbReference>
<feature type="signal peptide" evidence="1">
    <location>
        <begin position="1"/>
        <end position="20"/>
    </location>
</feature>
<evidence type="ECO:0000313" key="3">
    <source>
        <dbReference type="Proteomes" id="UP000048949"/>
    </source>
</evidence>
<dbReference type="OrthoDB" id="7791409at2"/>